<evidence type="ECO:0000259" key="2">
    <source>
        <dbReference type="PROSITE" id="PS50022"/>
    </source>
</evidence>
<evidence type="ECO:0000256" key="1">
    <source>
        <dbReference type="ARBA" id="ARBA00023157"/>
    </source>
</evidence>
<proteinExistence type="predicted"/>
<dbReference type="AlphaFoldDB" id="A7RYD9"/>
<dbReference type="PANTHER" id="PTHR46806:SF7">
    <property type="entry name" value="COAGULATION FACTOR VIII"/>
    <property type="match status" value="1"/>
</dbReference>
<feature type="non-terminal residue" evidence="3">
    <location>
        <position position="103"/>
    </location>
</feature>
<dbReference type="SUPFAM" id="SSF49785">
    <property type="entry name" value="Galactose-binding domain-like"/>
    <property type="match status" value="1"/>
</dbReference>
<dbReference type="PANTHER" id="PTHR46806">
    <property type="entry name" value="F5/8 TYPE C DOMAIN-CONTAINING PROTEIN"/>
    <property type="match status" value="1"/>
</dbReference>
<dbReference type="InterPro" id="IPR050633">
    <property type="entry name" value="Neuropilin_MCO_CoagFactor"/>
</dbReference>
<dbReference type="PROSITE" id="PS50022">
    <property type="entry name" value="FA58C_3"/>
    <property type="match status" value="1"/>
</dbReference>
<dbReference type="EMBL" id="DS469553">
    <property type="protein sequence ID" value="EDO43505.1"/>
    <property type="molecule type" value="Genomic_DNA"/>
</dbReference>
<evidence type="ECO:0000313" key="3">
    <source>
        <dbReference type="EMBL" id="EDO43505.1"/>
    </source>
</evidence>
<dbReference type="Gene3D" id="2.60.120.260">
    <property type="entry name" value="Galactose-binding domain-like"/>
    <property type="match status" value="1"/>
</dbReference>
<sequence length="103" mass="11387">WFKIDLLNTHVITAFAMQGYGASGSQAYVTSFLISSSDDNSNWSILNNGSKILLQIFPGNTDNTGILKTTFSPPVIGRYFKINTKTCSAYCTFRLEIYGCVKV</sequence>
<dbReference type="Pfam" id="PF00754">
    <property type="entry name" value="F5_F8_type_C"/>
    <property type="match status" value="1"/>
</dbReference>
<gene>
    <name evidence="3" type="ORF">NEMVEDRAFT_v1g97979</name>
</gene>
<accession>A7RYD9</accession>
<dbReference type="HOGENOM" id="CLU_030066_5_0_1"/>
<keyword evidence="4" id="KW-1185">Reference proteome</keyword>
<keyword evidence="1" id="KW-1015">Disulfide bond</keyword>
<protein>
    <recommendedName>
        <fullName evidence="2">F5/8 type C domain-containing protein</fullName>
    </recommendedName>
</protein>
<reference evidence="3 4" key="1">
    <citation type="journal article" date="2007" name="Science">
        <title>Sea anemone genome reveals ancestral eumetazoan gene repertoire and genomic organization.</title>
        <authorList>
            <person name="Putnam N.H."/>
            <person name="Srivastava M."/>
            <person name="Hellsten U."/>
            <person name="Dirks B."/>
            <person name="Chapman J."/>
            <person name="Salamov A."/>
            <person name="Terry A."/>
            <person name="Shapiro H."/>
            <person name="Lindquist E."/>
            <person name="Kapitonov V.V."/>
            <person name="Jurka J."/>
            <person name="Genikhovich G."/>
            <person name="Grigoriev I.V."/>
            <person name="Lucas S.M."/>
            <person name="Steele R.E."/>
            <person name="Finnerty J.R."/>
            <person name="Technau U."/>
            <person name="Martindale M.Q."/>
            <person name="Rokhsar D.S."/>
        </authorList>
    </citation>
    <scope>NUCLEOTIDE SEQUENCE [LARGE SCALE GENOMIC DNA]</scope>
    <source>
        <strain evidence="4">CH2 X CH6</strain>
    </source>
</reference>
<dbReference type="InterPro" id="IPR000421">
    <property type="entry name" value="FA58C"/>
</dbReference>
<dbReference type="Proteomes" id="UP000001593">
    <property type="component" value="Unassembled WGS sequence"/>
</dbReference>
<dbReference type="PhylomeDB" id="A7RYD9"/>
<evidence type="ECO:0000313" key="4">
    <source>
        <dbReference type="Proteomes" id="UP000001593"/>
    </source>
</evidence>
<dbReference type="InterPro" id="IPR008979">
    <property type="entry name" value="Galactose-bd-like_sf"/>
</dbReference>
<organism evidence="3 4">
    <name type="scientific">Nematostella vectensis</name>
    <name type="common">Starlet sea anemone</name>
    <dbReference type="NCBI Taxonomy" id="45351"/>
    <lineage>
        <taxon>Eukaryota</taxon>
        <taxon>Metazoa</taxon>
        <taxon>Cnidaria</taxon>
        <taxon>Anthozoa</taxon>
        <taxon>Hexacorallia</taxon>
        <taxon>Actiniaria</taxon>
        <taxon>Edwardsiidae</taxon>
        <taxon>Nematostella</taxon>
    </lineage>
</organism>
<feature type="domain" description="F5/8 type C" evidence="2">
    <location>
        <begin position="1"/>
        <end position="100"/>
    </location>
</feature>
<name>A7RYD9_NEMVE</name>
<dbReference type="InParanoid" id="A7RYD9"/>